<comment type="caution">
    <text evidence="6">The sequence shown here is derived from an EMBL/GenBank/DDBJ whole genome shotgun (WGS) entry which is preliminary data.</text>
</comment>
<dbReference type="Proteomes" id="UP000251558">
    <property type="component" value="Unassembled WGS sequence"/>
</dbReference>
<dbReference type="SMART" id="SM00342">
    <property type="entry name" value="HTH_ARAC"/>
    <property type="match status" value="1"/>
</dbReference>
<dbReference type="Pfam" id="PF01965">
    <property type="entry name" value="DJ-1_PfpI"/>
    <property type="match status" value="1"/>
</dbReference>
<dbReference type="InterPro" id="IPR050204">
    <property type="entry name" value="AraC_XylS_family_regulators"/>
</dbReference>
<protein>
    <submittedName>
        <fullName evidence="6">GlxA family transcriptional regulator</fullName>
    </submittedName>
</protein>
<sequence length="356" mass="40191">MLDSQSTCRNFCFYLLPDFSLQAFSSAVEALRLANEVLGRDVYRWQVISDDGEPVASSCGLLACTGSSLSFEREKSRRLISAPAVVVVGGQNAPRPHKQLDAWLRECRNRRSSLVGISSGTIVLARAGLAEGRRCAIHWEQFPIFSERFLGVSATQTAFERDGDLYTCAGGDAPFDMFLDLIDHDHGTIVVNRICEKAIAHRTRSAGDRQRLPLHSRVRLNHQAVIKIIDKMEANLTEPLLLDELVGLAGLSRRQIERLFRRELGCSPSRYYLDLRLERAHLLLISSRLPVVEIAMACGFVSASHFSKAYRNAYGCAPHQSRLPVYQREIVRSDRSEKRTRQIDRRLSNERRPNCH</sequence>
<dbReference type="InterPro" id="IPR029062">
    <property type="entry name" value="Class_I_gatase-like"/>
</dbReference>
<dbReference type="PROSITE" id="PS00041">
    <property type="entry name" value="HTH_ARAC_FAMILY_1"/>
    <property type="match status" value="1"/>
</dbReference>
<name>A0A330HDQ2_9HYPH</name>
<reference evidence="7" key="1">
    <citation type="submission" date="2018-06" db="EMBL/GenBank/DDBJ databases">
        <authorList>
            <person name="Helene L.C."/>
            <person name="Dall'Agnol R."/>
            <person name="Delamuta J.R."/>
            <person name="Hungria M."/>
        </authorList>
    </citation>
    <scope>NUCLEOTIDE SEQUENCE [LARGE SCALE GENOMIC DNA]</scope>
    <source>
        <strain evidence="7">AC99b</strain>
    </source>
</reference>
<gene>
    <name evidence="6" type="ORF">DPM33_30285</name>
</gene>
<dbReference type="SUPFAM" id="SSF52317">
    <property type="entry name" value="Class I glutamine amidotransferase-like"/>
    <property type="match status" value="1"/>
</dbReference>
<dbReference type="InterPro" id="IPR018062">
    <property type="entry name" value="HTH_AraC-typ_CS"/>
</dbReference>
<dbReference type="InterPro" id="IPR002818">
    <property type="entry name" value="DJ-1/PfpI"/>
</dbReference>
<dbReference type="AlphaFoldDB" id="A0A330HDQ2"/>
<feature type="domain" description="HTH araC/xylS-type" evidence="5">
    <location>
        <begin position="226"/>
        <end position="324"/>
    </location>
</feature>
<dbReference type="InterPro" id="IPR009057">
    <property type="entry name" value="Homeodomain-like_sf"/>
</dbReference>
<dbReference type="Gene3D" id="1.10.10.60">
    <property type="entry name" value="Homeodomain-like"/>
    <property type="match status" value="1"/>
</dbReference>
<dbReference type="EMBL" id="QMBP01000021">
    <property type="protein sequence ID" value="RAZ84734.1"/>
    <property type="molecule type" value="Genomic_DNA"/>
</dbReference>
<dbReference type="InterPro" id="IPR018060">
    <property type="entry name" value="HTH_AraC"/>
</dbReference>
<dbReference type="PANTHER" id="PTHR46796">
    <property type="entry name" value="HTH-TYPE TRANSCRIPTIONAL ACTIVATOR RHAS-RELATED"/>
    <property type="match status" value="1"/>
</dbReference>
<evidence type="ECO:0000256" key="3">
    <source>
        <dbReference type="ARBA" id="ARBA00023163"/>
    </source>
</evidence>
<evidence type="ECO:0000256" key="1">
    <source>
        <dbReference type="ARBA" id="ARBA00023015"/>
    </source>
</evidence>
<dbReference type="PANTHER" id="PTHR46796:SF6">
    <property type="entry name" value="ARAC SUBFAMILY"/>
    <property type="match status" value="1"/>
</dbReference>
<evidence type="ECO:0000259" key="5">
    <source>
        <dbReference type="PROSITE" id="PS01124"/>
    </source>
</evidence>
<proteinExistence type="predicted"/>
<reference evidence="6 7" key="2">
    <citation type="submission" date="2018-07" db="EMBL/GenBank/DDBJ databases">
        <title>Diversity of Mesorhizobium strains in Brazil.</title>
        <authorList>
            <person name="Helene L.C.F."/>
            <person name="Dall'Agnol R."/>
            <person name="Delamuta J.R.M."/>
            <person name="Hungria M."/>
        </authorList>
    </citation>
    <scope>NUCLEOTIDE SEQUENCE [LARGE SCALE GENOMIC DNA]</scope>
    <source>
        <strain evidence="6 7">AC99b</strain>
    </source>
</reference>
<dbReference type="Gene3D" id="3.40.50.880">
    <property type="match status" value="1"/>
</dbReference>
<dbReference type="SUPFAM" id="SSF46689">
    <property type="entry name" value="Homeodomain-like"/>
    <property type="match status" value="2"/>
</dbReference>
<dbReference type="InterPro" id="IPR020449">
    <property type="entry name" value="Tscrpt_reg_AraC-type_HTH"/>
</dbReference>
<accession>A0A330HDQ2</accession>
<keyword evidence="7" id="KW-1185">Reference proteome</keyword>
<organism evidence="6 7">
    <name type="scientific">Mesorhizobium hawassense</name>
    <dbReference type="NCBI Taxonomy" id="1209954"/>
    <lineage>
        <taxon>Bacteria</taxon>
        <taxon>Pseudomonadati</taxon>
        <taxon>Pseudomonadota</taxon>
        <taxon>Alphaproteobacteria</taxon>
        <taxon>Hyphomicrobiales</taxon>
        <taxon>Phyllobacteriaceae</taxon>
        <taxon>Mesorhizobium</taxon>
    </lineage>
</organism>
<evidence type="ECO:0000313" key="6">
    <source>
        <dbReference type="EMBL" id="RAZ84734.1"/>
    </source>
</evidence>
<dbReference type="CDD" id="cd03136">
    <property type="entry name" value="GATase1_AraC_ArgR_like"/>
    <property type="match status" value="1"/>
</dbReference>
<dbReference type="GO" id="GO:0043565">
    <property type="term" value="F:sequence-specific DNA binding"/>
    <property type="evidence" value="ECO:0007669"/>
    <property type="project" value="InterPro"/>
</dbReference>
<dbReference type="OrthoDB" id="9793400at2"/>
<dbReference type="RefSeq" id="WP_112101043.1">
    <property type="nucleotide sequence ID" value="NZ_QMBP01000021.1"/>
</dbReference>
<evidence type="ECO:0000256" key="2">
    <source>
        <dbReference type="ARBA" id="ARBA00023125"/>
    </source>
</evidence>
<dbReference type="PRINTS" id="PR00032">
    <property type="entry name" value="HTHARAC"/>
</dbReference>
<keyword evidence="2" id="KW-0238">DNA-binding</keyword>
<dbReference type="GO" id="GO:0003700">
    <property type="term" value="F:DNA-binding transcription factor activity"/>
    <property type="evidence" value="ECO:0007669"/>
    <property type="project" value="InterPro"/>
</dbReference>
<evidence type="ECO:0000313" key="7">
    <source>
        <dbReference type="Proteomes" id="UP000251558"/>
    </source>
</evidence>
<keyword evidence="1" id="KW-0805">Transcription regulation</keyword>
<evidence type="ECO:0000256" key="4">
    <source>
        <dbReference type="SAM" id="MobiDB-lite"/>
    </source>
</evidence>
<dbReference type="Pfam" id="PF12833">
    <property type="entry name" value="HTH_18"/>
    <property type="match status" value="1"/>
</dbReference>
<feature type="region of interest" description="Disordered" evidence="4">
    <location>
        <begin position="333"/>
        <end position="356"/>
    </location>
</feature>
<keyword evidence="3" id="KW-0804">Transcription</keyword>
<dbReference type="PROSITE" id="PS01124">
    <property type="entry name" value="HTH_ARAC_FAMILY_2"/>
    <property type="match status" value="1"/>
</dbReference>